<gene>
    <name evidence="1" type="ORF">ABID27_000485</name>
</gene>
<evidence type="ECO:0000313" key="2">
    <source>
        <dbReference type="Proteomes" id="UP001549055"/>
    </source>
</evidence>
<sequence>MSVIKDIENRLGTTSREFTKDSMNQDFSYEMAERLTALLLEKGFITDTERQK</sequence>
<dbReference type="Proteomes" id="UP001549055">
    <property type="component" value="Unassembled WGS sequence"/>
</dbReference>
<keyword evidence="2" id="KW-1185">Reference proteome</keyword>
<dbReference type="EMBL" id="JBEPMK010000002">
    <property type="protein sequence ID" value="MET3643863.1"/>
    <property type="molecule type" value="Genomic_DNA"/>
</dbReference>
<reference evidence="1 2" key="1">
    <citation type="submission" date="2024-06" db="EMBL/GenBank/DDBJ databases">
        <title>Genomic Encyclopedia of Type Strains, Phase IV (KMG-IV): sequencing the most valuable type-strain genomes for metagenomic binning, comparative biology and taxonomic classification.</title>
        <authorList>
            <person name="Goeker M."/>
        </authorList>
    </citation>
    <scope>NUCLEOTIDE SEQUENCE [LARGE SCALE GENOMIC DNA]</scope>
    <source>
        <strain evidence="1 2">DSM 15349</strain>
    </source>
</reference>
<accession>A0ABV2JLW0</accession>
<proteinExistence type="predicted"/>
<organism evidence="1 2">
    <name type="scientific">Streptococcus gallinaceus</name>
    <dbReference type="NCBI Taxonomy" id="165758"/>
    <lineage>
        <taxon>Bacteria</taxon>
        <taxon>Bacillati</taxon>
        <taxon>Bacillota</taxon>
        <taxon>Bacilli</taxon>
        <taxon>Lactobacillales</taxon>
        <taxon>Streptococcaceae</taxon>
        <taxon>Streptococcus</taxon>
    </lineage>
</organism>
<name>A0ABV2JLW0_9STRE</name>
<comment type="caution">
    <text evidence="1">The sequence shown here is derived from an EMBL/GenBank/DDBJ whole genome shotgun (WGS) entry which is preliminary data.</text>
</comment>
<evidence type="ECO:0000313" key="1">
    <source>
        <dbReference type="EMBL" id="MET3643863.1"/>
    </source>
</evidence>
<protein>
    <submittedName>
        <fullName evidence="1">Uncharacterized protein</fullName>
    </submittedName>
</protein>
<dbReference type="RefSeq" id="WP_354280002.1">
    <property type="nucleotide sequence ID" value="NZ_JBEPMK010000002.1"/>
</dbReference>